<name>A0A067L7N8_JATCU</name>
<dbReference type="OrthoDB" id="1750397at2759"/>
<feature type="compositionally biased region" description="Basic and acidic residues" evidence="1">
    <location>
        <begin position="69"/>
        <end position="82"/>
    </location>
</feature>
<sequence length="102" mass="11612">MDSRESGPCLSPSVADHPLGPATDHRLEKIIELQAKDEKQTYQEKNLHSALLDAYTALLLQTTSKTRHNTTEKQRNKPEKQGAELTEYCSRNILALRRMDVH</sequence>
<keyword evidence="3" id="KW-1185">Reference proteome</keyword>
<dbReference type="EMBL" id="KK914251">
    <property type="protein sequence ID" value="KDP44481.1"/>
    <property type="molecule type" value="Genomic_DNA"/>
</dbReference>
<evidence type="ECO:0000256" key="1">
    <source>
        <dbReference type="SAM" id="MobiDB-lite"/>
    </source>
</evidence>
<evidence type="ECO:0000313" key="2">
    <source>
        <dbReference type="EMBL" id="KDP44481.1"/>
    </source>
</evidence>
<dbReference type="Proteomes" id="UP000027138">
    <property type="component" value="Unassembled WGS sequence"/>
</dbReference>
<reference evidence="2 3" key="1">
    <citation type="journal article" date="2014" name="PLoS ONE">
        <title>Global Analysis of Gene Expression Profiles in Physic Nut (Jatropha curcas L.) Seedlings Exposed to Salt Stress.</title>
        <authorList>
            <person name="Zhang L."/>
            <person name="Zhang C."/>
            <person name="Wu P."/>
            <person name="Chen Y."/>
            <person name="Li M."/>
            <person name="Jiang H."/>
            <person name="Wu G."/>
        </authorList>
    </citation>
    <scope>NUCLEOTIDE SEQUENCE [LARGE SCALE GENOMIC DNA]</scope>
    <source>
        <strain evidence="3">cv. GZQX0401</strain>
        <tissue evidence="2">Young leaves</tissue>
    </source>
</reference>
<evidence type="ECO:0000313" key="3">
    <source>
        <dbReference type="Proteomes" id="UP000027138"/>
    </source>
</evidence>
<organism evidence="2 3">
    <name type="scientific">Jatropha curcas</name>
    <name type="common">Barbados nut</name>
    <dbReference type="NCBI Taxonomy" id="180498"/>
    <lineage>
        <taxon>Eukaryota</taxon>
        <taxon>Viridiplantae</taxon>
        <taxon>Streptophyta</taxon>
        <taxon>Embryophyta</taxon>
        <taxon>Tracheophyta</taxon>
        <taxon>Spermatophyta</taxon>
        <taxon>Magnoliopsida</taxon>
        <taxon>eudicotyledons</taxon>
        <taxon>Gunneridae</taxon>
        <taxon>Pentapetalae</taxon>
        <taxon>rosids</taxon>
        <taxon>fabids</taxon>
        <taxon>Malpighiales</taxon>
        <taxon>Euphorbiaceae</taxon>
        <taxon>Crotonoideae</taxon>
        <taxon>Jatropheae</taxon>
        <taxon>Jatropha</taxon>
    </lineage>
</organism>
<accession>A0A067L7N8</accession>
<feature type="region of interest" description="Disordered" evidence="1">
    <location>
        <begin position="1"/>
        <end position="23"/>
    </location>
</feature>
<protein>
    <submittedName>
        <fullName evidence="2">Uncharacterized protein</fullName>
    </submittedName>
</protein>
<feature type="region of interest" description="Disordered" evidence="1">
    <location>
        <begin position="63"/>
        <end position="84"/>
    </location>
</feature>
<gene>
    <name evidence="2" type="ORF">JCGZ_16314</name>
</gene>
<dbReference type="AlphaFoldDB" id="A0A067L7N8"/>
<proteinExistence type="predicted"/>